<dbReference type="HOGENOM" id="CLU_012465_0_0_1"/>
<evidence type="ECO:0000256" key="1">
    <source>
        <dbReference type="SAM" id="MobiDB-lite"/>
    </source>
</evidence>
<feature type="compositionally biased region" description="Polar residues" evidence="1">
    <location>
        <begin position="581"/>
        <end position="597"/>
    </location>
</feature>
<evidence type="ECO:0008006" key="4">
    <source>
        <dbReference type="Google" id="ProtNLM"/>
    </source>
</evidence>
<feature type="region of interest" description="Disordered" evidence="1">
    <location>
        <begin position="270"/>
        <end position="307"/>
    </location>
</feature>
<dbReference type="EMBL" id="KN847532">
    <property type="protein sequence ID" value="KIW07942.1"/>
    <property type="molecule type" value="Genomic_DNA"/>
</dbReference>
<reference evidence="2 3" key="1">
    <citation type="submission" date="2015-01" db="EMBL/GenBank/DDBJ databases">
        <title>The Genome Sequence of Ochroconis gallopava CBS43764.</title>
        <authorList>
            <consortium name="The Broad Institute Genomics Platform"/>
            <person name="Cuomo C."/>
            <person name="de Hoog S."/>
            <person name="Gorbushina A."/>
            <person name="Stielow B."/>
            <person name="Teixiera M."/>
            <person name="Abouelleil A."/>
            <person name="Chapman S.B."/>
            <person name="Priest M."/>
            <person name="Young S.K."/>
            <person name="Wortman J."/>
            <person name="Nusbaum C."/>
            <person name="Birren B."/>
        </authorList>
    </citation>
    <scope>NUCLEOTIDE SEQUENCE [LARGE SCALE GENOMIC DNA]</scope>
    <source>
        <strain evidence="2 3">CBS 43764</strain>
    </source>
</reference>
<feature type="region of interest" description="Disordered" evidence="1">
    <location>
        <begin position="188"/>
        <end position="258"/>
    </location>
</feature>
<proteinExistence type="predicted"/>
<feature type="compositionally biased region" description="Polar residues" evidence="1">
    <location>
        <begin position="807"/>
        <end position="816"/>
    </location>
</feature>
<feature type="compositionally biased region" description="Low complexity" evidence="1">
    <location>
        <begin position="667"/>
        <end position="677"/>
    </location>
</feature>
<dbReference type="OrthoDB" id="5396360at2759"/>
<evidence type="ECO:0000313" key="2">
    <source>
        <dbReference type="EMBL" id="KIW07942.1"/>
    </source>
</evidence>
<feature type="region of interest" description="Disordered" evidence="1">
    <location>
        <begin position="447"/>
        <end position="533"/>
    </location>
</feature>
<keyword evidence="3" id="KW-1185">Reference proteome</keyword>
<organism evidence="2 3">
    <name type="scientific">Verruconis gallopava</name>
    <dbReference type="NCBI Taxonomy" id="253628"/>
    <lineage>
        <taxon>Eukaryota</taxon>
        <taxon>Fungi</taxon>
        <taxon>Dikarya</taxon>
        <taxon>Ascomycota</taxon>
        <taxon>Pezizomycotina</taxon>
        <taxon>Dothideomycetes</taxon>
        <taxon>Pleosporomycetidae</taxon>
        <taxon>Venturiales</taxon>
        <taxon>Sympoventuriaceae</taxon>
        <taxon>Verruconis</taxon>
    </lineage>
</organism>
<feature type="compositionally biased region" description="Basic and acidic residues" evidence="1">
    <location>
        <begin position="790"/>
        <end position="799"/>
    </location>
</feature>
<accession>A0A0D1Z4Q7</accession>
<feature type="compositionally biased region" description="Low complexity" evidence="1">
    <location>
        <begin position="742"/>
        <end position="766"/>
    </location>
</feature>
<feature type="compositionally biased region" description="Basic residues" evidence="1">
    <location>
        <begin position="13"/>
        <end position="24"/>
    </location>
</feature>
<protein>
    <recommendedName>
        <fullName evidence="4">Yippee domain-containing protein</fullName>
    </recommendedName>
</protein>
<dbReference type="VEuPathDB" id="FungiDB:PV09_01846"/>
<feature type="region of interest" description="Disordered" evidence="1">
    <location>
        <begin position="1"/>
        <end position="32"/>
    </location>
</feature>
<dbReference type="GeneID" id="27309819"/>
<dbReference type="Proteomes" id="UP000053259">
    <property type="component" value="Unassembled WGS sequence"/>
</dbReference>
<feature type="compositionally biased region" description="Polar residues" evidence="1">
    <location>
        <begin position="565"/>
        <end position="574"/>
    </location>
</feature>
<feature type="region of interest" description="Disordered" evidence="1">
    <location>
        <begin position="548"/>
        <end position="891"/>
    </location>
</feature>
<gene>
    <name evidence="2" type="ORF">PV09_01846</name>
</gene>
<evidence type="ECO:0000313" key="3">
    <source>
        <dbReference type="Proteomes" id="UP000053259"/>
    </source>
</evidence>
<dbReference type="RefSeq" id="XP_016217811.1">
    <property type="nucleotide sequence ID" value="XM_016354799.1"/>
</dbReference>
<feature type="compositionally biased region" description="Low complexity" evidence="1">
    <location>
        <begin position="862"/>
        <end position="876"/>
    </location>
</feature>
<feature type="compositionally biased region" description="Pro residues" evidence="1">
    <location>
        <begin position="463"/>
        <end position="472"/>
    </location>
</feature>
<feature type="compositionally biased region" description="Basic and acidic residues" evidence="1">
    <location>
        <begin position="709"/>
        <end position="718"/>
    </location>
</feature>
<sequence>MAMVEAPAADQHHFHRPHPQHHHLSASTGDSGALVKSDAALESAATTTATANTTGMGEAKGDGDAVNGCVAQRSTVASCKACDANFAHFDNAWLRITGSYYLPAHRGSYSITGLHAKGKAKPAAETSSLHGCIIQPLVCNNCDDTLAITCIKAPDSKSAYVDREFIKLPKIQLRSEASGKPVEAVIEDDHQAESPSHPASEAPKMDRSREVAGTATAITVQKPSLPSMSVLGHRPQEEPRQNDLPAVRTVPSQPLQPKPVVTERVVHLPQQQQPNPTDRGSSPANAHLNGQTLANPSTGTTHYSPSVSAKLDPLDRLQAQMSINRSTLESCTRDIARLEGAFQQLRSEFQETVEVVRRELLAARQHIAAAAHPERLDDQTLEIFSTTLSQAVSKANEVDVLRVQFEVVKRRLQRLEESNTSPTSAANPDYLLHARQQPVHHVPVAHHGPQTQMPQVRTSEPPRVLPSHPPQPATYVSDQSHRPQYAEQEKAVASAAATPPSWISINTGLKRGPPGAADGHGDAANTPIGSPKRAKLAPLEPRYAYEAQAGSTPAARYERMDTDESITTPQNYRNASHDSYPDTTNPSTLAPSSTQEGGSEDIWHTSYQRTLSGVGHSISPRGRGRGRGRGGRPRKSMPLEPHISGTPESEKEGWAGSQAESDGFYRGGASRQSSGSGPTMAPSPVQNFDPYSHTKRSRTKPVRNADGILIRKDGRPDMRSQSSAANLRKVHAKKEEEKREAAAGVSASGRAGDASAAAESPASTASHDVEAGNTQERADHILKHMFPKGVEQERARLDTAQRYFPSDHSQTGTGASTPVDRAATESEHADSVEPEKSRDDTPQQQDETKEDGSPNAVDVAKSTVAESVAPAPSAESQRADEIAPTSTTQST</sequence>
<feature type="compositionally biased region" description="Basic residues" evidence="1">
    <location>
        <begin position="622"/>
        <end position="635"/>
    </location>
</feature>
<dbReference type="InParanoid" id="A0A0D1Z4Q7"/>
<feature type="compositionally biased region" description="Polar residues" evidence="1">
    <location>
        <begin position="216"/>
        <end position="227"/>
    </location>
</feature>
<feature type="compositionally biased region" description="Basic and acidic residues" evidence="1">
    <location>
        <begin position="822"/>
        <end position="852"/>
    </location>
</feature>
<name>A0A0D1Z4Q7_9PEZI</name>
<dbReference type="AlphaFoldDB" id="A0A0D1Z4Q7"/>